<proteinExistence type="predicted"/>
<dbReference type="AlphaFoldDB" id="A0A9J6EWI0"/>
<gene>
    <name evidence="1" type="ORF">HPB51_002866</name>
</gene>
<comment type="caution">
    <text evidence="1">The sequence shown here is derived from an EMBL/GenBank/DDBJ whole genome shotgun (WGS) entry which is preliminary data.</text>
</comment>
<dbReference type="InterPro" id="IPR036155">
    <property type="entry name" value="Crypto/Photolyase_N_sf"/>
</dbReference>
<reference evidence="1" key="1">
    <citation type="journal article" date="2020" name="Cell">
        <title>Large-Scale Comparative Analyses of Tick Genomes Elucidate Their Genetic Diversity and Vector Capacities.</title>
        <authorList>
            <consortium name="Tick Genome and Microbiome Consortium (TIGMIC)"/>
            <person name="Jia N."/>
            <person name="Wang J."/>
            <person name="Shi W."/>
            <person name="Du L."/>
            <person name="Sun Y."/>
            <person name="Zhan W."/>
            <person name="Jiang J.F."/>
            <person name="Wang Q."/>
            <person name="Zhang B."/>
            <person name="Ji P."/>
            <person name="Bell-Sakyi L."/>
            <person name="Cui X.M."/>
            <person name="Yuan T.T."/>
            <person name="Jiang B.G."/>
            <person name="Yang W.F."/>
            <person name="Lam T.T."/>
            <person name="Chang Q.C."/>
            <person name="Ding S.J."/>
            <person name="Wang X.J."/>
            <person name="Zhu J.G."/>
            <person name="Ruan X.D."/>
            <person name="Zhao L."/>
            <person name="Wei J.T."/>
            <person name="Ye R.Z."/>
            <person name="Que T.C."/>
            <person name="Du C.H."/>
            <person name="Zhou Y.H."/>
            <person name="Cheng J.X."/>
            <person name="Dai P.F."/>
            <person name="Guo W.B."/>
            <person name="Han X.H."/>
            <person name="Huang E.J."/>
            <person name="Li L.F."/>
            <person name="Wei W."/>
            <person name="Gao Y.C."/>
            <person name="Liu J.Z."/>
            <person name="Shao H.Z."/>
            <person name="Wang X."/>
            <person name="Wang C.C."/>
            <person name="Yang T.C."/>
            <person name="Huo Q.B."/>
            <person name="Li W."/>
            <person name="Chen H.Y."/>
            <person name="Chen S.E."/>
            <person name="Zhou L.G."/>
            <person name="Ni X.B."/>
            <person name="Tian J.H."/>
            <person name="Sheng Y."/>
            <person name="Liu T."/>
            <person name="Pan Y.S."/>
            <person name="Xia L.Y."/>
            <person name="Li J."/>
            <person name="Zhao F."/>
            <person name="Cao W.C."/>
        </authorList>
    </citation>
    <scope>NUCLEOTIDE SEQUENCE</scope>
    <source>
        <strain evidence="1">Rmic-2018</strain>
    </source>
</reference>
<dbReference type="GO" id="GO:0003904">
    <property type="term" value="F:deoxyribodipyrimidine photo-lyase activity"/>
    <property type="evidence" value="ECO:0007669"/>
    <property type="project" value="TreeGrafter"/>
</dbReference>
<organism evidence="1 2">
    <name type="scientific">Rhipicephalus microplus</name>
    <name type="common">Cattle tick</name>
    <name type="synonym">Boophilus microplus</name>
    <dbReference type="NCBI Taxonomy" id="6941"/>
    <lineage>
        <taxon>Eukaryota</taxon>
        <taxon>Metazoa</taxon>
        <taxon>Ecdysozoa</taxon>
        <taxon>Arthropoda</taxon>
        <taxon>Chelicerata</taxon>
        <taxon>Arachnida</taxon>
        <taxon>Acari</taxon>
        <taxon>Parasitiformes</taxon>
        <taxon>Ixodida</taxon>
        <taxon>Ixodoidea</taxon>
        <taxon>Ixodidae</taxon>
        <taxon>Rhipicephalinae</taxon>
        <taxon>Rhipicephalus</taxon>
        <taxon>Boophilus</taxon>
    </lineage>
</organism>
<dbReference type="GO" id="GO:0071949">
    <property type="term" value="F:FAD binding"/>
    <property type="evidence" value="ECO:0007669"/>
    <property type="project" value="TreeGrafter"/>
</dbReference>
<dbReference type="GO" id="GO:0043153">
    <property type="term" value="P:entrainment of circadian clock by photoperiod"/>
    <property type="evidence" value="ECO:0007669"/>
    <property type="project" value="TreeGrafter"/>
</dbReference>
<dbReference type="GO" id="GO:0005634">
    <property type="term" value="C:nucleus"/>
    <property type="evidence" value="ECO:0007669"/>
    <property type="project" value="TreeGrafter"/>
</dbReference>
<dbReference type="InterPro" id="IPR002081">
    <property type="entry name" value="Cryptochrome/DNA_photolyase_1"/>
</dbReference>
<accession>A0A9J6EWI0</accession>
<dbReference type="SUPFAM" id="SSF52425">
    <property type="entry name" value="Cryptochrome/photolyase, N-terminal domain"/>
    <property type="match status" value="1"/>
</dbReference>
<dbReference type="GO" id="GO:0032922">
    <property type="term" value="P:circadian regulation of gene expression"/>
    <property type="evidence" value="ECO:0007669"/>
    <property type="project" value="TreeGrafter"/>
</dbReference>
<dbReference type="PANTHER" id="PTHR11455:SF9">
    <property type="entry name" value="CRYPTOCHROME CIRCADIAN CLOCK 5 ISOFORM X1"/>
    <property type="match status" value="1"/>
</dbReference>
<dbReference type="Proteomes" id="UP000821866">
    <property type="component" value="Chromosome 1"/>
</dbReference>
<reference evidence="1" key="2">
    <citation type="submission" date="2021-09" db="EMBL/GenBank/DDBJ databases">
        <authorList>
            <person name="Jia N."/>
            <person name="Wang J."/>
            <person name="Shi W."/>
            <person name="Du L."/>
            <person name="Sun Y."/>
            <person name="Zhan W."/>
            <person name="Jiang J."/>
            <person name="Wang Q."/>
            <person name="Zhang B."/>
            <person name="Ji P."/>
            <person name="Sakyi L.B."/>
            <person name="Cui X."/>
            <person name="Yuan T."/>
            <person name="Jiang B."/>
            <person name="Yang W."/>
            <person name="Lam T.T.-Y."/>
            <person name="Chang Q."/>
            <person name="Ding S."/>
            <person name="Wang X."/>
            <person name="Zhu J."/>
            <person name="Ruan X."/>
            <person name="Zhao L."/>
            <person name="Wei J."/>
            <person name="Que T."/>
            <person name="Du C."/>
            <person name="Cheng J."/>
            <person name="Dai P."/>
            <person name="Han X."/>
            <person name="Huang E."/>
            <person name="Gao Y."/>
            <person name="Liu J."/>
            <person name="Shao H."/>
            <person name="Ye R."/>
            <person name="Li L."/>
            <person name="Wei W."/>
            <person name="Wang X."/>
            <person name="Wang C."/>
            <person name="Huo Q."/>
            <person name="Li W."/>
            <person name="Guo W."/>
            <person name="Chen H."/>
            <person name="Chen S."/>
            <person name="Zhou L."/>
            <person name="Zhou L."/>
            <person name="Ni X."/>
            <person name="Tian J."/>
            <person name="Zhou Y."/>
            <person name="Sheng Y."/>
            <person name="Liu T."/>
            <person name="Pan Y."/>
            <person name="Xia L."/>
            <person name="Li J."/>
            <person name="Zhao F."/>
            <person name="Cao W."/>
        </authorList>
    </citation>
    <scope>NUCLEOTIDE SEQUENCE</scope>
    <source>
        <strain evidence="1">Rmic-2018</strain>
        <tissue evidence="1">Larvae</tissue>
    </source>
</reference>
<dbReference type="VEuPathDB" id="VectorBase:LOC119167155"/>
<sequence>MGVSVVCEPSHTLYPLDRILERHGGKTPLTYRQFQSVVVDMEPPAQPLPAPESLPRTPIDEDHDERFAVPTLAELGKQYIVPEIGGWLLINAQSFHRFRHRQLEGSRLARGRNGGIDAPGTTHGT</sequence>
<name>A0A9J6EWI0_RHIMP</name>
<protein>
    <submittedName>
        <fullName evidence="1">Uncharacterized protein</fullName>
    </submittedName>
</protein>
<dbReference type="GO" id="GO:0003677">
    <property type="term" value="F:DNA binding"/>
    <property type="evidence" value="ECO:0007669"/>
    <property type="project" value="TreeGrafter"/>
</dbReference>
<keyword evidence="2" id="KW-1185">Reference proteome</keyword>
<dbReference type="GO" id="GO:0005737">
    <property type="term" value="C:cytoplasm"/>
    <property type="evidence" value="ECO:0007669"/>
    <property type="project" value="TreeGrafter"/>
</dbReference>
<dbReference type="PANTHER" id="PTHR11455">
    <property type="entry name" value="CRYPTOCHROME"/>
    <property type="match status" value="1"/>
</dbReference>
<dbReference type="Gene3D" id="1.25.40.80">
    <property type="match status" value="1"/>
</dbReference>
<evidence type="ECO:0000313" key="2">
    <source>
        <dbReference type="Proteomes" id="UP000821866"/>
    </source>
</evidence>
<evidence type="ECO:0000313" key="1">
    <source>
        <dbReference type="EMBL" id="KAH8038722.1"/>
    </source>
</evidence>
<dbReference type="EMBL" id="JABSTU010000001">
    <property type="protein sequence ID" value="KAH8038722.1"/>
    <property type="molecule type" value="Genomic_DNA"/>
</dbReference>